<keyword evidence="8" id="KW-0630">Potassium</keyword>
<evidence type="ECO:0000259" key="13">
    <source>
        <dbReference type="Pfam" id="PF02705"/>
    </source>
</evidence>
<organism evidence="15">
    <name type="scientific">freshwater metagenome</name>
    <dbReference type="NCBI Taxonomy" id="449393"/>
    <lineage>
        <taxon>unclassified sequences</taxon>
        <taxon>metagenomes</taxon>
        <taxon>ecological metagenomes</taxon>
    </lineage>
</organism>
<comment type="caution">
    <text evidence="15">The sequence shown here is derived from an EMBL/GenBank/DDBJ whole genome shotgun (WGS) entry which is preliminary data.</text>
</comment>
<sequence length="630" mass="68032">MSKPNGNTAQNGRDKKQFAGTLSLIMGATGVVFGDIGTSPIYALKETLHTSGGRVDDIYGVVSLFFWTLTLVVSVKYLGFVMRADNKGEGGILALLSLMPRKIRGPKTAKHQAILVLILVGTALLFGDGVLTPAISVLSATEGLAQLNKDLAQVAVPLTVVILAILFMVQSRGTHTIGNVFGPVMLWWFGLIAGLGFYRFLAEPSVIKALSPIYAIEYIGQNGLKTFAILASVILCVTGAEALYADMGHFGVNPIRWAWMFLVGPALIMCYLGQAALVASDPEAAKNPFFGLAPNSTILVILIVSAVLATIIASQALITGVFSLSRQAVQLGLFPRLTIRHTSAEHEGQIYVPIVNWLVGITSIALVIGFKSSSALASAYVLAIAGTMAITTFAFHIVAREVWEWPLYKVLPLTITFLIVDISFLIGTSSHILDGGWVPIALGALVFAVMAIWRAGNRALNRRMRESTRTWQDIYQGLETGEIASVPGIAIFMASPAEMVPAALISHVTVMHSLPEEVVVVTVKSDTQPISSTPALCDHISDRLCRVTIHAGYMESINLPEVLEREVLGEKEKTATYYLSERHFLASNTGSLGHRTEALFEILHRNSVAPTEFYGLPYDRVITIGTRIDL</sequence>
<evidence type="ECO:0000256" key="5">
    <source>
        <dbReference type="ARBA" id="ARBA00022538"/>
    </source>
</evidence>
<feature type="transmembrane region" description="Helical" evidence="12">
    <location>
        <begin position="410"/>
        <end position="430"/>
    </location>
</feature>
<dbReference type="HAMAP" id="MF_01522">
    <property type="entry name" value="Kup"/>
    <property type="match status" value="1"/>
</dbReference>
<evidence type="ECO:0000256" key="2">
    <source>
        <dbReference type="ARBA" id="ARBA00007019"/>
    </source>
</evidence>
<comment type="similarity">
    <text evidence="2">Belongs to the HAK/KUP transporter (TC 2.A.72) family.</text>
</comment>
<evidence type="ECO:0000256" key="12">
    <source>
        <dbReference type="SAM" id="Phobius"/>
    </source>
</evidence>
<evidence type="ECO:0000313" key="15">
    <source>
        <dbReference type="EMBL" id="KGA21331.1"/>
    </source>
</evidence>
<dbReference type="PANTHER" id="PTHR30540">
    <property type="entry name" value="OSMOTIC STRESS POTASSIUM TRANSPORTER"/>
    <property type="match status" value="1"/>
</dbReference>
<feature type="transmembrane region" description="Helical" evidence="12">
    <location>
        <begin position="151"/>
        <end position="169"/>
    </location>
</feature>
<keyword evidence="5" id="KW-0633">Potassium transport</keyword>
<keyword evidence="3" id="KW-0813">Transport</keyword>
<feature type="transmembrane region" description="Helical" evidence="12">
    <location>
        <begin position="436"/>
        <end position="455"/>
    </location>
</feature>
<feature type="domain" description="K+ potassium transporter integral membrane" evidence="13">
    <location>
        <begin position="25"/>
        <end position="475"/>
    </location>
</feature>
<dbReference type="GO" id="GO:0015293">
    <property type="term" value="F:symporter activity"/>
    <property type="evidence" value="ECO:0007669"/>
    <property type="project" value="UniProtKB-KW"/>
</dbReference>
<evidence type="ECO:0000259" key="14">
    <source>
        <dbReference type="Pfam" id="PF22776"/>
    </source>
</evidence>
<reference evidence="15" key="1">
    <citation type="submission" date="2014-06" db="EMBL/GenBank/DDBJ databases">
        <title>Key roles for freshwater Actinobacteria revealed by deep metagenomic sequencing.</title>
        <authorList>
            <person name="Ghai R."/>
            <person name="Mizuno C.M."/>
            <person name="Picazo A."/>
            <person name="Camacho A."/>
            <person name="Rodriguez-Valera F."/>
        </authorList>
    </citation>
    <scope>NUCLEOTIDE SEQUENCE</scope>
</reference>
<keyword evidence="6 12" id="KW-0812">Transmembrane</keyword>
<evidence type="ECO:0008006" key="16">
    <source>
        <dbReference type="Google" id="ProtNLM"/>
    </source>
</evidence>
<protein>
    <recommendedName>
        <fullName evidence="16">Potassium transport system protein kup</fullName>
    </recommendedName>
</protein>
<dbReference type="InterPro" id="IPR053952">
    <property type="entry name" value="K_trans_C"/>
</dbReference>
<dbReference type="GO" id="GO:0015079">
    <property type="term" value="F:potassium ion transmembrane transporter activity"/>
    <property type="evidence" value="ECO:0007669"/>
    <property type="project" value="InterPro"/>
</dbReference>
<dbReference type="Pfam" id="PF02705">
    <property type="entry name" value="K_trans"/>
    <property type="match status" value="1"/>
</dbReference>
<dbReference type="InterPro" id="IPR053951">
    <property type="entry name" value="K_trans_N"/>
</dbReference>
<feature type="transmembrane region" description="Helical" evidence="12">
    <location>
        <begin position="257"/>
        <end position="278"/>
    </location>
</feature>
<evidence type="ECO:0000256" key="1">
    <source>
        <dbReference type="ARBA" id="ARBA00004141"/>
    </source>
</evidence>
<evidence type="ECO:0000256" key="3">
    <source>
        <dbReference type="ARBA" id="ARBA00022448"/>
    </source>
</evidence>
<feature type="domain" description="K+ potassium transporter C-terminal" evidence="14">
    <location>
        <begin position="487"/>
        <end position="629"/>
    </location>
</feature>
<dbReference type="AlphaFoldDB" id="A0A094R2W2"/>
<feature type="transmembrane region" description="Helical" evidence="12">
    <location>
        <begin position="350"/>
        <end position="370"/>
    </location>
</feature>
<feature type="transmembrane region" description="Helical" evidence="12">
    <location>
        <begin position="376"/>
        <end position="398"/>
    </location>
</feature>
<dbReference type="EMBL" id="JNSL01000008">
    <property type="protein sequence ID" value="KGA21331.1"/>
    <property type="molecule type" value="Genomic_DNA"/>
</dbReference>
<feature type="transmembrane region" description="Helical" evidence="12">
    <location>
        <begin position="113"/>
        <end position="131"/>
    </location>
</feature>
<dbReference type="PANTHER" id="PTHR30540:SF79">
    <property type="entry name" value="LOW AFFINITY POTASSIUM TRANSPORT SYSTEM PROTEIN KUP"/>
    <property type="match status" value="1"/>
</dbReference>
<accession>A0A094R2W2</accession>
<feature type="transmembrane region" description="Helical" evidence="12">
    <location>
        <begin position="298"/>
        <end position="324"/>
    </location>
</feature>
<evidence type="ECO:0000256" key="6">
    <source>
        <dbReference type="ARBA" id="ARBA00022692"/>
    </source>
</evidence>
<evidence type="ECO:0000256" key="4">
    <source>
        <dbReference type="ARBA" id="ARBA00022475"/>
    </source>
</evidence>
<evidence type="ECO:0000256" key="9">
    <source>
        <dbReference type="ARBA" id="ARBA00022989"/>
    </source>
</evidence>
<feature type="transmembrane region" description="Helical" evidence="12">
    <location>
        <begin position="227"/>
        <end position="245"/>
    </location>
</feature>
<evidence type="ECO:0000256" key="11">
    <source>
        <dbReference type="ARBA" id="ARBA00023136"/>
    </source>
</evidence>
<dbReference type="InterPro" id="IPR023051">
    <property type="entry name" value="Kup"/>
</dbReference>
<keyword evidence="4" id="KW-1003">Cell membrane</keyword>
<dbReference type="Pfam" id="PF22776">
    <property type="entry name" value="K_trans_C"/>
    <property type="match status" value="1"/>
</dbReference>
<evidence type="ECO:0000256" key="10">
    <source>
        <dbReference type="ARBA" id="ARBA00023065"/>
    </source>
</evidence>
<gene>
    <name evidence="15" type="ORF">GM51_2405</name>
</gene>
<proteinExistence type="inferred from homology"/>
<keyword evidence="7" id="KW-0769">Symport</keyword>
<feature type="transmembrane region" description="Helical" evidence="12">
    <location>
        <begin position="181"/>
        <end position="201"/>
    </location>
</feature>
<name>A0A094R2W2_9ZZZZ</name>
<evidence type="ECO:0000256" key="7">
    <source>
        <dbReference type="ARBA" id="ARBA00022847"/>
    </source>
</evidence>
<keyword evidence="11 12" id="KW-0472">Membrane</keyword>
<keyword evidence="10" id="KW-0406">Ion transport</keyword>
<dbReference type="InterPro" id="IPR003855">
    <property type="entry name" value="K+_transporter"/>
</dbReference>
<feature type="transmembrane region" description="Helical" evidence="12">
    <location>
        <begin position="58"/>
        <end position="78"/>
    </location>
</feature>
<keyword evidence="9 12" id="KW-1133">Transmembrane helix</keyword>
<comment type="subcellular location">
    <subcellularLocation>
        <location evidence="1">Membrane</location>
        <topology evidence="1">Multi-pass membrane protein</topology>
    </subcellularLocation>
</comment>
<evidence type="ECO:0000256" key="8">
    <source>
        <dbReference type="ARBA" id="ARBA00022958"/>
    </source>
</evidence>
<dbReference type="GO" id="GO:0016020">
    <property type="term" value="C:membrane"/>
    <property type="evidence" value="ECO:0007669"/>
    <property type="project" value="UniProtKB-SubCell"/>
</dbReference>